<name>C8W3F3_DESAS</name>
<dbReference type="PANTHER" id="PTHR34580:SF1">
    <property type="entry name" value="PROTEIN PAFC"/>
    <property type="match status" value="1"/>
</dbReference>
<dbReference type="OrthoDB" id="9767131at2"/>
<dbReference type="Proteomes" id="UP000002217">
    <property type="component" value="Chromosome"/>
</dbReference>
<dbReference type="Pfam" id="PF25583">
    <property type="entry name" value="WCX"/>
    <property type="match status" value="1"/>
</dbReference>
<dbReference type="InterPro" id="IPR051534">
    <property type="entry name" value="CBASS_pafABC_assoc_protein"/>
</dbReference>
<dbReference type="Pfam" id="PF13280">
    <property type="entry name" value="WYL"/>
    <property type="match status" value="1"/>
</dbReference>
<dbReference type="KEGG" id="dae:Dtox_2985"/>
<dbReference type="InterPro" id="IPR057727">
    <property type="entry name" value="WCX_dom"/>
</dbReference>
<dbReference type="HOGENOM" id="CLU_051813_0_0_9"/>
<reference evidence="3 4" key="1">
    <citation type="journal article" date="2009" name="Stand. Genomic Sci.">
        <title>Complete genome sequence of Desulfotomaculum acetoxidans type strain (5575).</title>
        <authorList>
            <person name="Spring S."/>
            <person name="Lapidus A."/>
            <person name="Schroder M."/>
            <person name="Gleim D."/>
            <person name="Sims D."/>
            <person name="Meincke L."/>
            <person name="Glavina Del Rio T."/>
            <person name="Tice H."/>
            <person name="Copeland A."/>
            <person name="Cheng J.F."/>
            <person name="Lucas S."/>
            <person name="Chen F."/>
            <person name="Nolan M."/>
            <person name="Bruce D."/>
            <person name="Goodwin L."/>
            <person name="Pitluck S."/>
            <person name="Ivanova N."/>
            <person name="Mavromatis K."/>
            <person name="Mikhailova N."/>
            <person name="Pati A."/>
            <person name="Chen A."/>
            <person name="Palaniappan K."/>
            <person name="Land M."/>
            <person name="Hauser L."/>
            <person name="Chang Y.J."/>
            <person name="Jeffries C.D."/>
            <person name="Chain P."/>
            <person name="Saunders E."/>
            <person name="Brettin T."/>
            <person name="Detter J.C."/>
            <person name="Goker M."/>
            <person name="Bristow J."/>
            <person name="Eisen J.A."/>
            <person name="Markowitz V."/>
            <person name="Hugenholtz P."/>
            <person name="Kyrpides N.C."/>
            <person name="Klenk H.P."/>
            <person name="Han C."/>
        </authorList>
    </citation>
    <scope>NUCLEOTIDE SEQUENCE [LARGE SCALE GENOMIC DNA]</scope>
    <source>
        <strain evidence="4">ATCC 49208 / DSM 771 / VKM B-1644</strain>
    </source>
</reference>
<keyword evidence="4" id="KW-1185">Reference proteome</keyword>
<dbReference type="eggNOG" id="COG2378">
    <property type="taxonomic scope" value="Bacteria"/>
</dbReference>
<evidence type="ECO:0000259" key="1">
    <source>
        <dbReference type="Pfam" id="PF13280"/>
    </source>
</evidence>
<sequence>MHDEVIFRLMRIMQLLEGYPEGLSAEQLSKITGYSEIIILEDLNWVAMQSEYAQHYSLFPDPNLEEAYEGDCEVHDPKIKWFLMSRKNSTPGISLTAAESAGLLWALEENPPSEELRWLRECLRSRVLPHAGQNSVREFSSTIKVKSGVKLAGAQYLSQLRLAVIQERLVQMLYYAKNYSEDREVRLMPLGLVFYNGTGSWYLIGREFSGKDNHVNRELVFHLERIKSLVVLGECFTYPIDFSLKDFLRCRWGMDMSPPVQVKVKFYDRASVHEKVRSELKRRGLTPPQKQLDGSLLWEGEIRGKNNFTKWILSFGSAAEIIEPGEMRRRVISIARTIYERL</sequence>
<dbReference type="PROSITE" id="PS52050">
    <property type="entry name" value="WYL"/>
    <property type="match status" value="1"/>
</dbReference>
<gene>
    <name evidence="3" type="ordered locus">Dtox_2985</name>
</gene>
<dbReference type="RefSeq" id="WP_015758431.1">
    <property type="nucleotide sequence ID" value="NC_013216.1"/>
</dbReference>
<evidence type="ECO:0000313" key="4">
    <source>
        <dbReference type="Proteomes" id="UP000002217"/>
    </source>
</evidence>
<evidence type="ECO:0000313" key="3">
    <source>
        <dbReference type="EMBL" id="ACV63739.1"/>
    </source>
</evidence>
<proteinExistence type="predicted"/>
<organism evidence="3 4">
    <name type="scientific">Desulfofarcimen acetoxidans (strain ATCC 49208 / DSM 771 / KCTC 5769 / VKM B-1644 / 5575)</name>
    <name type="common">Desulfotomaculum acetoxidans</name>
    <dbReference type="NCBI Taxonomy" id="485916"/>
    <lineage>
        <taxon>Bacteria</taxon>
        <taxon>Bacillati</taxon>
        <taxon>Bacillota</taxon>
        <taxon>Clostridia</taxon>
        <taxon>Eubacteriales</taxon>
        <taxon>Peptococcaceae</taxon>
        <taxon>Desulfofarcimen</taxon>
    </lineage>
</organism>
<dbReference type="EMBL" id="CP001720">
    <property type="protein sequence ID" value="ACV63739.1"/>
    <property type="molecule type" value="Genomic_DNA"/>
</dbReference>
<accession>C8W3F3</accession>
<protein>
    <submittedName>
        <fullName evidence="3">Transcriptional regulator protein-like protein</fullName>
    </submittedName>
</protein>
<dbReference type="STRING" id="485916.Dtox_2985"/>
<dbReference type="PANTHER" id="PTHR34580">
    <property type="match status" value="1"/>
</dbReference>
<evidence type="ECO:0000259" key="2">
    <source>
        <dbReference type="Pfam" id="PF25583"/>
    </source>
</evidence>
<dbReference type="AlphaFoldDB" id="C8W3F3"/>
<feature type="domain" description="WCX" evidence="2">
    <location>
        <begin position="258"/>
        <end position="338"/>
    </location>
</feature>
<feature type="domain" description="WYL" evidence="1">
    <location>
        <begin position="156"/>
        <end position="230"/>
    </location>
</feature>
<dbReference type="InterPro" id="IPR026881">
    <property type="entry name" value="WYL_dom"/>
</dbReference>